<gene>
    <name evidence="1" type="ORF">HPB47_027785</name>
</gene>
<protein>
    <submittedName>
        <fullName evidence="1">Uncharacterized protein</fullName>
    </submittedName>
</protein>
<evidence type="ECO:0000313" key="2">
    <source>
        <dbReference type="Proteomes" id="UP000805193"/>
    </source>
</evidence>
<dbReference type="EMBL" id="JABSTQ010009902">
    <property type="protein sequence ID" value="KAG0425019.1"/>
    <property type="molecule type" value="Genomic_DNA"/>
</dbReference>
<sequence>LVLVKENDKKVPLYTIFINPANANEFAVGGRDHYVRVYDRRFTSEESNPMKKFCPHHLLNSDVRASVSCLVYNFDGSEILASYNDEDIYIFDSSHSDGAEFVHRYKGHRNSQTVKGVNYFGLRSEYVISGSDCGYVYLWDKESGHIIHYMHGDEEGVVNCLEPHPTCPILATSGLDEDVKIWVPSCEYPPDMSGLKMRICQNMKEREDERKREGHETIDSQMLWYLMQQLHRSARARARGDRSGGVETSSDSDENSDNDDDDDMDTQHSVQSEYGAFWKCVQAAAMYIVMQLCKMLILATFFPPGDVSSVGGFDVLGEFLKATVDLADLVGIHVVMTRVAGKGETKFLVAGLGWASAELLMTRFVPLWVGARGMEFDWRYVQLSFDSNISLVNHITTATLVWLWNRNDLRKVHLPVVTVLLAITCYRSLIIEAHSRSPCPGLRIALPTLTLRRLAVPGYHCPSLAAEPPRDRRGLDQMSRARRSHRSVSKPRWWTALGFAIGQARQPGSVVPAQLQPRSARTVSRQLVSPPPTGCHVPSAVSFTLGSHTLPPSRPGLLGTSRASGSRWASWAAAVAVAGVATLQRPKAA</sequence>
<name>A0AC60PV48_IXOPE</name>
<keyword evidence="2" id="KW-1185">Reference proteome</keyword>
<feature type="non-terminal residue" evidence="1">
    <location>
        <position position="1"/>
    </location>
</feature>
<dbReference type="Proteomes" id="UP000805193">
    <property type="component" value="Unassembled WGS sequence"/>
</dbReference>
<accession>A0AC60PV48</accession>
<evidence type="ECO:0000313" key="1">
    <source>
        <dbReference type="EMBL" id="KAG0425019.1"/>
    </source>
</evidence>
<organism evidence="1 2">
    <name type="scientific">Ixodes persulcatus</name>
    <name type="common">Taiga tick</name>
    <dbReference type="NCBI Taxonomy" id="34615"/>
    <lineage>
        <taxon>Eukaryota</taxon>
        <taxon>Metazoa</taxon>
        <taxon>Ecdysozoa</taxon>
        <taxon>Arthropoda</taxon>
        <taxon>Chelicerata</taxon>
        <taxon>Arachnida</taxon>
        <taxon>Acari</taxon>
        <taxon>Parasitiformes</taxon>
        <taxon>Ixodida</taxon>
        <taxon>Ixodoidea</taxon>
        <taxon>Ixodidae</taxon>
        <taxon>Ixodinae</taxon>
        <taxon>Ixodes</taxon>
    </lineage>
</organism>
<comment type="caution">
    <text evidence="1">The sequence shown here is derived from an EMBL/GenBank/DDBJ whole genome shotgun (WGS) entry which is preliminary data.</text>
</comment>
<proteinExistence type="predicted"/>
<reference evidence="1 2" key="1">
    <citation type="journal article" date="2020" name="Cell">
        <title>Large-Scale Comparative Analyses of Tick Genomes Elucidate Their Genetic Diversity and Vector Capacities.</title>
        <authorList>
            <consortium name="Tick Genome and Microbiome Consortium (TIGMIC)"/>
            <person name="Jia N."/>
            <person name="Wang J."/>
            <person name="Shi W."/>
            <person name="Du L."/>
            <person name="Sun Y."/>
            <person name="Zhan W."/>
            <person name="Jiang J.F."/>
            <person name="Wang Q."/>
            <person name="Zhang B."/>
            <person name="Ji P."/>
            <person name="Bell-Sakyi L."/>
            <person name="Cui X.M."/>
            <person name="Yuan T.T."/>
            <person name="Jiang B.G."/>
            <person name="Yang W.F."/>
            <person name="Lam T.T."/>
            <person name="Chang Q.C."/>
            <person name="Ding S.J."/>
            <person name="Wang X.J."/>
            <person name="Zhu J.G."/>
            <person name="Ruan X.D."/>
            <person name="Zhao L."/>
            <person name="Wei J.T."/>
            <person name="Ye R.Z."/>
            <person name="Que T.C."/>
            <person name="Du C.H."/>
            <person name="Zhou Y.H."/>
            <person name="Cheng J.X."/>
            <person name="Dai P.F."/>
            <person name="Guo W.B."/>
            <person name="Han X.H."/>
            <person name="Huang E.J."/>
            <person name="Li L.F."/>
            <person name="Wei W."/>
            <person name="Gao Y.C."/>
            <person name="Liu J.Z."/>
            <person name="Shao H.Z."/>
            <person name="Wang X."/>
            <person name="Wang C.C."/>
            <person name="Yang T.C."/>
            <person name="Huo Q.B."/>
            <person name="Li W."/>
            <person name="Chen H.Y."/>
            <person name="Chen S.E."/>
            <person name="Zhou L.G."/>
            <person name="Ni X.B."/>
            <person name="Tian J.H."/>
            <person name="Sheng Y."/>
            <person name="Liu T."/>
            <person name="Pan Y.S."/>
            <person name="Xia L.Y."/>
            <person name="Li J."/>
            <person name="Zhao F."/>
            <person name="Cao W.C."/>
        </authorList>
    </citation>
    <scope>NUCLEOTIDE SEQUENCE [LARGE SCALE GENOMIC DNA]</scope>
    <source>
        <strain evidence="1">Iper-2018</strain>
    </source>
</reference>